<organism evidence="3 4">
    <name type="scientific">Aliiglaciecola lipolytica E3</name>
    <dbReference type="NCBI Taxonomy" id="1127673"/>
    <lineage>
        <taxon>Bacteria</taxon>
        <taxon>Pseudomonadati</taxon>
        <taxon>Pseudomonadota</taxon>
        <taxon>Gammaproteobacteria</taxon>
        <taxon>Alteromonadales</taxon>
        <taxon>Alteromonadaceae</taxon>
        <taxon>Aliiglaciecola</taxon>
    </lineage>
</organism>
<dbReference type="Pfam" id="PF08327">
    <property type="entry name" value="AHSA1"/>
    <property type="match status" value="1"/>
</dbReference>
<protein>
    <submittedName>
        <fullName evidence="3">Activator of Hsp90 ATPase 1 family protein</fullName>
    </submittedName>
</protein>
<dbReference type="InterPro" id="IPR013538">
    <property type="entry name" value="ASHA1/2-like_C"/>
</dbReference>
<dbReference type="Gene3D" id="3.30.530.20">
    <property type="match status" value="1"/>
</dbReference>
<gene>
    <name evidence="3" type="ORF">GLIP_1040</name>
</gene>
<evidence type="ECO:0000313" key="3">
    <source>
        <dbReference type="EMBL" id="GAC13682.1"/>
    </source>
</evidence>
<reference evidence="3 4" key="1">
    <citation type="journal article" date="2017" name="Antonie Van Leeuwenhoek">
        <title>Rhizobium rhizosphaerae sp. nov., a novel species isolated from rice rhizosphere.</title>
        <authorList>
            <person name="Zhao J.J."/>
            <person name="Zhang J."/>
            <person name="Zhang R.J."/>
            <person name="Zhang C.W."/>
            <person name="Yin H.Q."/>
            <person name="Zhang X.X."/>
        </authorList>
    </citation>
    <scope>NUCLEOTIDE SEQUENCE [LARGE SCALE GENOMIC DNA]</scope>
    <source>
        <strain evidence="3 4">E3</strain>
    </source>
</reference>
<evidence type="ECO:0000313" key="4">
    <source>
        <dbReference type="Proteomes" id="UP000006334"/>
    </source>
</evidence>
<dbReference type="Proteomes" id="UP000006334">
    <property type="component" value="Unassembled WGS sequence"/>
</dbReference>
<keyword evidence="4" id="KW-1185">Reference proteome</keyword>
<dbReference type="RefSeq" id="WP_008843499.1">
    <property type="nucleotide sequence ID" value="NZ_BAEN01000022.1"/>
</dbReference>
<proteinExistence type="inferred from homology"/>
<name>K6Y624_9ALTE</name>
<accession>K6Y624</accession>
<dbReference type="STRING" id="1127673.GLIP_1040"/>
<dbReference type="AlphaFoldDB" id="K6Y624"/>
<comment type="caution">
    <text evidence="3">The sequence shown here is derived from an EMBL/GenBank/DDBJ whole genome shotgun (WGS) entry which is preliminary data.</text>
</comment>
<dbReference type="SUPFAM" id="SSF55961">
    <property type="entry name" value="Bet v1-like"/>
    <property type="match status" value="1"/>
</dbReference>
<evidence type="ECO:0000256" key="1">
    <source>
        <dbReference type="ARBA" id="ARBA00006817"/>
    </source>
</evidence>
<dbReference type="OrthoDB" id="287565at2"/>
<sequence>MYAINHRVGIQAPSEQVYEALTTNDGLMKWWTNDVSGAGDVGAVIKFRFNGSGPDFKVAKLVANNTVVWQHSGNVPEAWKGTEISFQLSSDGQQTFVNFSHSNWQQATDFMAHCNTKWTVFMLSLKEALESGQGKPFPNDISIDHS</sequence>
<evidence type="ECO:0000259" key="2">
    <source>
        <dbReference type="Pfam" id="PF08327"/>
    </source>
</evidence>
<dbReference type="EMBL" id="BAEN01000022">
    <property type="protein sequence ID" value="GAC13682.1"/>
    <property type="molecule type" value="Genomic_DNA"/>
</dbReference>
<dbReference type="eggNOG" id="COG3832">
    <property type="taxonomic scope" value="Bacteria"/>
</dbReference>
<dbReference type="CDD" id="cd07814">
    <property type="entry name" value="SRPBCC_CalC_Aha1-like"/>
    <property type="match status" value="1"/>
</dbReference>
<dbReference type="InterPro" id="IPR023393">
    <property type="entry name" value="START-like_dom_sf"/>
</dbReference>
<comment type="similarity">
    <text evidence="1">Belongs to the AHA1 family.</text>
</comment>
<feature type="domain" description="Activator of Hsp90 ATPase homologue 1/2-like C-terminal" evidence="2">
    <location>
        <begin position="12"/>
        <end position="130"/>
    </location>
</feature>